<accession>A0A091J226</accession>
<sequence length="69" mass="6612">DLAGPTAATAVLAVLGGQRAPGARTIGSTIAVQAPVTQGRSPRAPAPISPKTSIAQGGASISPQSPIAQ</sequence>
<name>A0A091J226_CALAN</name>
<reference evidence="2 3" key="1">
    <citation type="submission" date="2014-04" db="EMBL/GenBank/DDBJ databases">
        <title>Genome evolution of avian class.</title>
        <authorList>
            <person name="Zhang G."/>
            <person name="Li C."/>
        </authorList>
    </citation>
    <scope>NUCLEOTIDE SEQUENCE [LARGE SCALE GENOMIC DNA]</scope>
    <source>
        <strain evidence="2">BGI_N300</strain>
    </source>
</reference>
<evidence type="ECO:0000313" key="3">
    <source>
        <dbReference type="Proteomes" id="UP000054308"/>
    </source>
</evidence>
<protein>
    <submittedName>
        <fullName evidence="2">Uncharacterized protein</fullName>
    </submittedName>
</protein>
<evidence type="ECO:0000313" key="2">
    <source>
        <dbReference type="EMBL" id="KFP05846.1"/>
    </source>
</evidence>
<feature type="non-terminal residue" evidence="2">
    <location>
        <position position="69"/>
    </location>
</feature>
<dbReference type="EMBL" id="KL218479">
    <property type="protein sequence ID" value="KFP05846.1"/>
    <property type="molecule type" value="Genomic_DNA"/>
</dbReference>
<evidence type="ECO:0000256" key="1">
    <source>
        <dbReference type="SAM" id="MobiDB-lite"/>
    </source>
</evidence>
<dbReference type="AlphaFoldDB" id="A0A091J226"/>
<dbReference type="Proteomes" id="UP000054308">
    <property type="component" value="Unassembled WGS sequence"/>
</dbReference>
<feature type="non-terminal residue" evidence="2">
    <location>
        <position position="1"/>
    </location>
</feature>
<proteinExistence type="predicted"/>
<keyword evidence="3" id="KW-1185">Reference proteome</keyword>
<gene>
    <name evidence="2" type="ORF">N300_11988</name>
</gene>
<feature type="region of interest" description="Disordered" evidence="1">
    <location>
        <begin position="35"/>
        <end position="69"/>
    </location>
</feature>
<feature type="compositionally biased region" description="Polar residues" evidence="1">
    <location>
        <begin position="50"/>
        <end position="69"/>
    </location>
</feature>
<organism evidence="2 3">
    <name type="scientific">Calypte anna</name>
    <name type="common">Anna's hummingbird</name>
    <name type="synonym">Archilochus anna</name>
    <dbReference type="NCBI Taxonomy" id="9244"/>
    <lineage>
        <taxon>Eukaryota</taxon>
        <taxon>Metazoa</taxon>
        <taxon>Chordata</taxon>
        <taxon>Craniata</taxon>
        <taxon>Vertebrata</taxon>
        <taxon>Euteleostomi</taxon>
        <taxon>Archelosauria</taxon>
        <taxon>Archosauria</taxon>
        <taxon>Dinosauria</taxon>
        <taxon>Saurischia</taxon>
        <taxon>Theropoda</taxon>
        <taxon>Coelurosauria</taxon>
        <taxon>Aves</taxon>
        <taxon>Neognathae</taxon>
        <taxon>Neoaves</taxon>
        <taxon>Strisores</taxon>
        <taxon>Apodiformes</taxon>
        <taxon>Trochilidae</taxon>
        <taxon>Calypte</taxon>
    </lineage>
</organism>